<accession>A0A8X6UAB9</accession>
<evidence type="ECO:0000313" key="1">
    <source>
        <dbReference type="EMBL" id="GFT97371.1"/>
    </source>
</evidence>
<sequence>MTDQRDHRYRVMDEVSQVLRKPDVQIANQQRIKAHQILATSICFSSSTPNQSPVLKLAVNGIWGIVCADTGSSHTIAGETLYLILQREATNFQKTRLSVSLADGQKAKEEVFTTSVVIKLEGHVIRTPLIALPNAKGNGTLLGNGLFTKSWHCSESQTQQLVLW</sequence>
<comment type="caution">
    <text evidence="1">The sequence shown here is derived from an EMBL/GenBank/DDBJ whole genome shotgun (WGS) entry which is preliminary data.</text>
</comment>
<dbReference type="EMBL" id="BMAW01075519">
    <property type="protein sequence ID" value="GFT97371.1"/>
    <property type="molecule type" value="Genomic_DNA"/>
</dbReference>
<dbReference type="Proteomes" id="UP000887013">
    <property type="component" value="Unassembled WGS sequence"/>
</dbReference>
<dbReference type="SUPFAM" id="SSF50630">
    <property type="entry name" value="Acid proteases"/>
    <property type="match status" value="1"/>
</dbReference>
<name>A0A8X6UAB9_NEPPI</name>
<dbReference type="InterPro" id="IPR021109">
    <property type="entry name" value="Peptidase_aspartic_dom_sf"/>
</dbReference>
<organism evidence="1 2">
    <name type="scientific">Nephila pilipes</name>
    <name type="common">Giant wood spider</name>
    <name type="synonym">Nephila maculata</name>
    <dbReference type="NCBI Taxonomy" id="299642"/>
    <lineage>
        <taxon>Eukaryota</taxon>
        <taxon>Metazoa</taxon>
        <taxon>Ecdysozoa</taxon>
        <taxon>Arthropoda</taxon>
        <taxon>Chelicerata</taxon>
        <taxon>Arachnida</taxon>
        <taxon>Araneae</taxon>
        <taxon>Araneomorphae</taxon>
        <taxon>Entelegynae</taxon>
        <taxon>Araneoidea</taxon>
        <taxon>Nephilidae</taxon>
        <taxon>Nephila</taxon>
    </lineage>
</organism>
<evidence type="ECO:0000313" key="2">
    <source>
        <dbReference type="Proteomes" id="UP000887013"/>
    </source>
</evidence>
<reference evidence="1" key="1">
    <citation type="submission" date="2020-08" db="EMBL/GenBank/DDBJ databases">
        <title>Multicomponent nature underlies the extraordinary mechanical properties of spider dragline silk.</title>
        <authorList>
            <person name="Kono N."/>
            <person name="Nakamura H."/>
            <person name="Mori M."/>
            <person name="Yoshida Y."/>
            <person name="Ohtoshi R."/>
            <person name="Malay A.D."/>
            <person name="Moran D.A.P."/>
            <person name="Tomita M."/>
            <person name="Numata K."/>
            <person name="Arakawa K."/>
        </authorList>
    </citation>
    <scope>NUCLEOTIDE SEQUENCE</scope>
</reference>
<protein>
    <submittedName>
        <fullName evidence="1">Transposon Ty3-G Gag-Pol polyprotein</fullName>
    </submittedName>
</protein>
<proteinExistence type="predicted"/>
<dbReference type="Gene3D" id="2.40.70.10">
    <property type="entry name" value="Acid Proteases"/>
    <property type="match status" value="1"/>
</dbReference>
<dbReference type="AlphaFoldDB" id="A0A8X6UAB9"/>
<keyword evidence="2" id="KW-1185">Reference proteome</keyword>
<gene>
    <name evidence="1" type="primary">TY3B-G_559</name>
    <name evidence="1" type="ORF">NPIL_502761</name>
</gene>